<accession>A0A0V0GN21</accession>
<dbReference type="AlphaFoldDB" id="A0A0V0GN21"/>
<dbReference type="EMBL" id="GEDG01035574">
    <property type="protein sequence ID" value="JAP09143.1"/>
    <property type="molecule type" value="Transcribed_RNA"/>
</dbReference>
<reference evidence="1" key="1">
    <citation type="submission" date="2015-12" db="EMBL/GenBank/DDBJ databases">
        <title>Gene expression during late stages of embryo sac development: a critical building block for successful pollen-pistil interactions.</title>
        <authorList>
            <person name="Liu Y."/>
            <person name="Joly V."/>
            <person name="Sabar M."/>
            <person name="Matton D.P."/>
        </authorList>
    </citation>
    <scope>NUCLEOTIDE SEQUENCE</scope>
</reference>
<sequence>MLLAYYQYKVLHNAYFSHTVVWCNADTKLSKTNFIQSYYINFLQMRSIHSKCKTTKRANSRIQI</sequence>
<protein>
    <submittedName>
        <fullName evidence="1">Putative ovule protein</fullName>
    </submittedName>
</protein>
<evidence type="ECO:0000313" key="1">
    <source>
        <dbReference type="EMBL" id="JAP09143.1"/>
    </source>
</evidence>
<organism evidence="1">
    <name type="scientific">Solanum chacoense</name>
    <name type="common">Chaco potato</name>
    <dbReference type="NCBI Taxonomy" id="4108"/>
    <lineage>
        <taxon>Eukaryota</taxon>
        <taxon>Viridiplantae</taxon>
        <taxon>Streptophyta</taxon>
        <taxon>Embryophyta</taxon>
        <taxon>Tracheophyta</taxon>
        <taxon>Spermatophyta</taxon>
        <taxon>Magnoliopsida</taxon>
        <taxon>eudicotyledons</taxon>
        <taxon>Gunneridae</taxon>
        <taxon>Pentapetalae</taxon>
        <taxon>asterids</taxon>
        <taxon>lamiids</taxon>
        <taxon>Solanales</taxon>
        <taxon>Solanaceae</taxon>
        <taxon>Solanoideae</taxon>
        <taxon>Solaneae</taxon>
        <taxon>Solanum</taxon>
    </lineage>
</organism>
<proteinExistence type="predicted"/>
<name>A0A0V0GN21_SOLCH</name>